<dbReference type="GO" id="GO:0032979">
    <property type="term" value="P:protein insertion into mitochondrial inner membrane from matrix"/>
    <property type="evidence" value="ECO:0007669"/>
    <property type="project" value="EnsemblFungi"/>
</dbReference>
<reference evidence="7 8" key="1">
    <citation type="journal article" date="2007" name="Proc. Natl. Acad. Sci. U.S.A.">
        <title>Independent sorting-out of thousands of duplicated gene pairs in two yeast species descended from a whole-genome duplication.</title>
        <authorList>
            <person name="Scannell D.R."/>
            <person name="Frank A.C."/>
            <person name="Conant G.C."/>
            <person name="Byrne K.P."/>
            <person name="Woolfit M."/>
            <person name="Wolfe K.H."/>
        </authorList>
    </citation>
    <scope>NUCLEOTIDE SEQUENCE [LARGE SCALE GENOMIC DNA]</scope>
    <source>
        <strain evidence="8">ATCC 22028 / DSM 70294 / BCRC 21397 / CBS 2163 / NBRC 10782 / NRRL Y-8283 / UCD 57-17</strain>
    </source>
</reference>
<dbReference type="GO" id="GO:0033617">
    <property type="term" value="P:mitochondrial respiratory chain complex IV assembly"/>
    <property type="evidence" value="ECO:0007669"/>
    <property type="project" value="TreeGrafter"/>
</dbReference>
<keyword evidence="8" id="KW-1185">Reference proteome</keyword>
<evidence type="ECO:0000313" key="7">
    <source>
        <dbReference type="EMBL" id="EDO15482.1"/>
    </source>
</evidence>
<gene>
    <name evidence="7" type="ORF">Kpol_472p13</name>
</gene>
<dbReference type="GO" id="GO:0005743">
    <property type="term" value="C:mitochondrial inner membrane"/>
    <property type="evidence" value="ECO:0007669"/>
    <property type="project" value="EnsemblFungi"/>
</dbReference>
<dbReference type="AlphaFoldDB" id="A7TQI1"/>
<comment type="similarity">
    <text evidence="2">Belongs to the OXA1/ALB3/YidC family.</text>
</comment>
<name>A7TQI1_VANPO</name>
<comment type="subcellular location">
    <subcellularLocation>
        <location evidence="1">Membrane</location>
        <topology evidence="1">Multi-pass membrane protein</topology>
    </subcellularLocation>
</comment>
<dbReference type="EMBL" id="DS480458">
    <property type="protein sequence ID" value="EDO15482.1"/>
    <property type="molecule type" value="Genomic_DNA"/>
</dbReference>
<dbReference type="CDD" id="cd20069">
    <property type="entry name" value="5TM_Oxa1-like"/>
    <property type="match status" value="1"/>
</dbReference>
<feature type="transmembrane region" description="Helical" evidence="6">
    <location>
        <begin position="188"/>
        <end position="207"/>
    </location>
</feature>
<evidence type="ECO:0000256" key="1">
    <source>
        <dbReference type="ARBA" id="ARBA00004141"/>
    </source>
</evidence>
<sequence length="282" mass="32153">MLSRALCIRPVRPTTLSILRGNTLKSPKFSTISYVAENFETLHEASKLPWLILIPATTVLMRTFLTLPLSILQRKRLVKQNELRNIVSSISPVVKFRLAQTQKLTPEQITYLSMKETRKRQKKLFKKYNVDMWKNVLLPLVQIPLWVTISLGIRKLTDGSTTLIETNNIYNILDVSTDLSLALDSAPFLLPIVLGTVSLINVEYNGIMFNKRNFKGYDNTKLSKTTQSILTVSRLGSIFMMGVSSQASILLTVYWITSQVFSLIQNYILDTLWPLHNNDTNM</sequence>
<evidence type="ECO:0008006" key="9">
    <source>
        <dbReference type="Google" id="ProtNLM"/>
    </source>
</evidence>
<dbReference type="InParanoid" id="A7TQI1"/>
<proteinExistence type="inferred from homology"/>
<keyword evidence="3 6" id="KW-0812">Transmembrane</keyword>
<dbReference type="FunCoup" id="A7TQI1">
    <property type="interactions" value="80"/>
</dbReference>
<feature type="transmembrane region" description="Helical" evidence="6">
    <location>
        <begin position="228"/>
        <end position="256"/>
    </location>
</feature>
<dbReference type="GO" id="GO:0032977">
    <property type="term" value="F:membrane insertase activity"/>
    <property type="evidence" value="ECO:0007669"/>
    <property type="project" value="EnsemblFungi"/>
</dbReference>
<keyword evidence="5 6" id="KW-0472">Membrane</keyword>
<dbReference type="Proteomes" id="UP000000267">
    <property type="component" value="Unassembled WGS sequence"/>
</dbReference>
<evidence type="ECO:0000256" key="4">
    <source>
        <dbReference type="ARBA" id="ARBA00022989"/>
    </source>
</evidence>
<feature type="transmembrane region" description="Helical" evidence="6">
    <location>
        <begin position="50"/>
        <end position="72"/>
    </location>
</feature>
<protein>
    <recommendedName>
        <fullName evidence="9">Mitochondrial inner membrane protein COX18</fullName>
    </recommendedName>
</protein>
<evidence type="ECO:0000313" key="8">
    <source>
        <dbReference type="Proteomes" id="UP000000267"/>
    </source>
</evidence>
<dbReference type="STRING" id="436907.A7TQI1"/>
<organism evidence="8">
    <name type="scientific">Vanderwaltozyma polyspora (strain ATCC 22028 / DSM 70294 / BCRC 21397 / CBS 2163 / NBRC 10782 / NRRL Y-8283 / UCD 57-17)</name>
    <name type="common">Kluyveromyces polysporus</name>
    <dbReference type="NCBI Taxonomy" id="436907"/>
    <lineage>
        <taxon>Eukaryota</taxon>
        <taxon>Fungi</taxon>
        <taxon>Dikarya</taxon>
        <taxon>Ascomycota</taxon>
        <taxon>Saccharomycotina</taxon>
        <taxon>Saccharomycetes</taxon>
        <taxon>Saccharomycetales</taxon>
        <taxon>Saccharomycetaceae</taxon>
        <taxon>Vanderwaltozyma</taxon>
    </lineage>
</organism>
<evidence type="ECO:0000256" key="6">
    <source>
        <dbReference type="SAM" id="Phobius"/>
    </source>
</evidence>
<dbReference type="OrthoDB" id="2148490at2759"/>
<dbReference type="GeneID" id="5543562"/>
<dbReference type="HOGENOM" id="CLU_029282_2_1_1"/>
<evidence type="ECO:0000256" key="3">
    <source>
        <dbReference type="ARBA" id="ARBA00022692"/>
    </source>
</evidence>
<evidence type="ECO:0000256" key="2">
    <source>
        <dbReference type="ARBA" id="ARBA00009877"/>
    </source>
</evidence>
<dbReference type="PhylomeDB" id="A7TQI1"/>
<dbReference type="eggNOG" id="KOG1239">
    <property type="taxonomic scope" value="Eukaryota"/>
</dbReference>
<dbReference type="PANTHER" id="PTHR12428:SF65">
    <property type="entry name" value="CYTOCHROME C OXIDASE ASSEMBLY PROTEIN COX18, MITOCHONDRIAL"/>
    <property type="match status" value="1"/>
</dbReference>
<dbReference type="InterPro" id="IPR001708">
    <property type="entry name" value="YidC/ALB3/OXA1/COX18"/>
</dbReference>
<accession>A7TQI1</accession>
<evidence type="ECO:0000256" key="5">
    <source>
        <dbReference type="ARBA" id="ARBA00023136"/>
    </source>
</evidence>
<dbReference type="RefSeq" id="XP_001643340.1">
    <property type="nucleotide sequence ID" value="XM_001643290.1"/>
</dbReference>
<feature type="transmembrane region" description="Helical" evidence="6">
    <location>
        <begin position="132"/>
        <end position="153"/>
    </location>
</feature>
<keyword evidence="4 6" id="KW-1133">Transmembrane helix</keyword>
<dbReference type="PANTHER" id="PTHR12428">
    <property type="entry name" value="OXA1"/>
    <property type="match status" value="1"/>
</dbReference>
<dbReference type="OMA" id="WQRKRIV"/>
<dbReference type="KEGG" id="vpo:Kpol_472p13"/>